<name>A0A4S4M2W1_9APHY</name>
<feature type="region of interest" description="Disordered" evidence="1">
    <location>
        <begin position="592"/>
        <end position="629"/>
    </location>
</feature>
<evidence type="ECO:0000313" key="3">
    <source>
        <dbReference type="Proteomes" id="UP000308730"/>
    </source>
</evidence>
<organism evidence="2 3">
    <name type="scientific">Antrodiella citrinella</name>
    <dbReference type="NCBI Taxonomy" id="2447956"/>
    <lineage>
        <taxon>Eukaryota</taxon>
        <taxon>Fungi</taxon>
        <taxon>Dikarya</taxon>
        <taxon>Basidiomycota</taxon>
        <taxon>Agaricomycotina</taxon>
        <taxon>Agaricomycetes</taxon>
        <taxon>Polyporales</taxon>
        <taxon>Steccherinaceae</taxon>
        <taxon>Antrodiella</taxon>
    </lineage>
</organism>
<dbReference type="OrthoDB" id="2756259at2759"/>
<evidence type="ECO:0000313" key="2">
    <source>
        <dbReference type="EMBL" id="THH18698.1"/>
    </source>
</evidence>
<keyword evidence="3" id="KW-1185">Reference proteome</keyword>
<dbReference type="AlphaFoldDB" id="A0A4S4M2W1"/>
<dbReference type="Proteomes" id="UP000308730">
    <property type="component" value="Unassembled WGS sequence"/>
</dbReference>
<reference evidence="2 3" key="1">
    <citation type="submission" date="2019-02" db="EMBL/GenBank/DDBJ databases">
        <title>Genome sequencing of the rare red list fungi Antrodiella citrinella (Flaviporus citrinellus).</title>
        <authorList>
            <person name="Buettner E."/>
            <person name="Kellner H."/>
        </authorList>
    </citation>
    <scope>NUCLEOTIDE SEQUENCE [LARGE SCALE GENOMIC DNA]</scope>
    <source>
        <strain evidence="2 3">DSM 108506</strain>
    </source>
</reference>
<protein>
    <recommendedName>
        <fullName evidence="4">CxC2-like cysteine cluster KDZ transposase-associated domain-containing protein</fullName>
    </recommendedName>
</protein>
<gene>
    <name evidence="2" type="ORF">EUX98_g8912</name>
</gene>
<feature type="region of interest" description="Disordered" evidence="1">
    <location>
        <begin position="772"/>
        <end position="809"/>
    </location>
</feature>
<dbReference type="Pfam" id="PF18758">
    <property type="entry name" value="KDZ"/>
    <property type="match status" value="1"/>
</dbReference>
<feature type="compositionally biased region" description="Acidic residues" evidence="1">
    <location>
        <begin position="789"/>
        <end position="809"/>
    </location>
</feature>
<dbReference type="InterPro" id="IPR040521">
    <property type="entry name" value="KDZ"/>
</dbReference>
<feature type="compositionally biased region" description="Acidic residues" evidence="1">
    <location>
        <begin position="599"/>
        <end position="611"/>
    </location>
</feature>
<evidence type="ECO:0008006" key="4">
    <source>
        <dbReference type="Google" id="ProtNLM"/>
    </source>
</evidence>
<proteinExistence type="predicted"/>
<dbReference type="EMBL" id="SGPM01000580">
    <property type="protein sequence ID" value="THH18698.1"/>
    <property type="molecule type" value="Genomic_DNA"/>
</dbReference>
<evidence type="ECO:0000256" key="1">
    <source>
        <dbReference type="SAM" id="MobiDB-lite"/>
    </source>
</evidence>
<sequence length="809" mass="91630">MDAIRLYRNLVLLKRGGRGHDTSDISATLEGSLAVICPACPYPGRNIPSDWEQTPSSTRWIYTLYLMLDANFKLRSKDRGIVDVELAPGWAYYVNEVPFQRHIDAHHRQHGDQLEENTCSAEHNTIVKANIRKEGYIASGVGAVFCARHCLVRPCGVADLQKGERYVNMDYLLLKTLACIVHTLLLLSYDIACQYNKNFMKRMKAFPDDMQLRPTSKIRFAIPKKHFAVHGANHSKYSLNFLPHVARTYGEGIESAWHVSNGMSSATSEMGPGARHENLNDHWGAWNWEKILGLGSSIMSAFTLSMEKSKKHATRFESFSATFPTATIAMWNTNWARWMSSPGVKPDPFEELETRNTLNDIRLKLAEEDASEMESGAFVGHEVSPGVFVQMGLDIEDRQRTLVVRAKDKLTVGEQANLQDKRNKLAHRIELWRKLQEVYMPTASPLRTSPAIPSLPESETPDNDTHMPPSSTVKAEDIKLWLPSHLPDRLRTSEAVKPIAERERRLREAQAFDALANIRRIRRIITGISEFRKLNLKGDGQRANTRLRSYYDKFHAKINASVACYRAARAALLVLDPNGTWKAHLLELSTKDVRGPNNEDNDVDNDEDNDERDSGGINTAQSKTKETRARGEGHYEISWIWLVQPGIQGKERVANDFSDGMRVEWAKARARTDRWQEEALLLQEEMRRTLEYLKWDADLWRSRAAQRASDNPCLSAALLQGLAAYAEKQAIIRDTLARKFAKLWRKQLAIHNISPDWLTSYPITSAESTAQAASKGKRKANVMLMDSPTDGEEDDNESSDTDTDTDMNL</sequence>
<feature type="region of interest" description="Disordered" evidence="1">
    <location>
        <begin position="444"/>
        <end position="471"/>
    </location>
</feature>
<comment type="caution">
    <text evidence="2">The sequence shown here is derived from an EMBL/GenBank/DDBJ whole genome shotgun (WGS) entry which is preliminary data.</text>
</comment>
<accession>A0A4S4M2W1</accession>